<name>A0A8X6TLH3_NEPPI</name>
<evidence type="ECO:0000313" key="2">
    <source>
        <dbReference type="Proteomes" id="UP000887013"/>
    </source>
</evidence>
<keyword evidence="2" id="KW-1185">Reference proteome</keyword>
<reference evidence="1" key="1">
    <citation type="submission" date="2020-08" db="EMBL/GenBank/DDBJ databases">
        <title>Multicomponent nature underlies the extraordinary mechanical properties of spider dragline silk.</title>
        <authorList>
            <person name="Kono N."/>
            <person name="Nakamura H."/>
            <person name="Mori M."/>
            <person name="Yoshida Y."/>
            <person name="Ohtoshi R."/>
            <person name="Malay A.D."/>
            <person name="Moran D.A.P."/>
            <person name="Tomita M."/>
            <person name="Numata K."/>
            <person name="Arakawa K."/>
        </authorList>
    </citation>
    <scope>NUCLEOTIDE SEQUENCE</scope>
</reference>
<sequence length="31" mass="3527">YTPTEIRDESDAVYGDPSPSFTTVKFLVDEF</sequence>
<dbReference type="EMBL" id="BMAW01059827">
    <property type="protein sequence ID" value="GFT22968.1"/>
    <property type="molecule type" value="Genomic_DNA"/>
</dbReference>
<gene>
    <name evidence="1" type="ORF">NPIL_291871</name>
</gene>
<evidence type="ECO:0000313" key="1">
    <source>
        <dbReference type="EMBL" id="GFT22968.1"/>
    </source>
</evidence>
<organism evidence="1 2">
    <name type="scientific">Nephila pilipes</name>
    <name type="common">Giant wood spider</name>
    <name type="synonym">Nephila maculata</name>
    <dbReference type="NCBI Taxonomy" id="299642"/>
    <lineage>
        <taxon>Eukaryota</taxon>
        <taxon>Metazoa</taxon>
        <taxon>Ecdysozoa</taxon>
        <taxon>Arthropoda</taxon>
        <taxon>Chelicerata</taxon>
        <taxon>Arachnida</taxon>
        <taxon>Araneae</taxon>
        <taxon>Araneomorphae</taxon>
        <taxon>Entelegynae</taxon>
        <taxon>Araneoidea</taxon>
        <taxon>Nephilidae</taxon>
        <taxon>Nephila</taxon>
    </lineage>
</organism>
<protein>
    <submittedName>
        <fullName evidence="1">Uncharacterized protein</fullName>
    </submittedName>
</protein>
<dbReference type="AlphaFoldDB" id="A0A8X6TLH3"/>
<comment type="caution">
    <text evidence="1">The sequence shown here is derived from an EMBL/GenBank/DDBJ whole genome shotgun (WGS) entry which is preliminary data.</text>
</comment>
<accession>A0A8X6TLH3</accession>
<dbReference type="Proteomes" id="UP000887013">
    <property type="component" value="Unassembled WGS sequence"/>
</dbReference>
<feature type="non-terminal residue" evidence="1">
    <location>
        <position position="1"/>
    </location>
</feature>
<proteinExistence type="predicted"/>